<evidence type="ECO:0000256" key="2">
    <source>
        <dbReference type="SAM" id="Phobius"/>
    </source>
</evidence>
<dbReference type="OMA" id="SIFYAFR"/>
<gene>
    <name evidence="4" type="ORF">SCHCODRAFT_114994</name>
</gene>
<dbReference type="Gene3D" id="1.10.238.10">
    <property type="entry name" value="EF-hand"/>
    <property type="match status" value="1"/>
</dbReference>
<dbReference type="GO" id="GO:0006874">
    <property type="term" value="P:intracellular calcium ion homeostasis"/>
    <property type="evidence" value="ECO:0007669"/>
    <property type="project" value="TreeGrafter"/>
</dbReference>
<dbReference type="eggNOG" id="KOG4629">
    <property type="taxonomic scope" value="Eukaryota"/>
</dbReference>
<feature type="transmembrane region" description="Helical" evidence="2">
    <location>
        <begin position="54"/>
        <end position="72"/>
    </location>
</feature>
<dbReference type="GO" id="GO:0005262">
    <property type="term" value="F:calcium channel activity"/>
    <property type="evidence" value="ECO:0007669"/>
    <property type="project" value="TreeGrafter"/>
</dbReference>
<feature type="compositionally biased region" description="Basic residues" evidence="1">
    <location>
        <begin position="412"/>
        <end position="429"/>
    </location>
</feature>
<evidence type="ECO:0000313" key="4">
    <source>
        <dbReference type="EMBL" id="EFI91007.1"/>
    </source>
</evidence>
<dbReference type="HOGENOM" id="CLU_639606_0_0_1"/>
<feature type="compositionally biased region" description="Basic and acidic residues" evidence="1">
    <location>
        <begin position="401"/>
        <end position="411"/>
    </location>
</feature>
<feature type="region of interest" description="Disordered" evidence="1">
    <location>
        <begin position="398"/>
        <end position="429"/>
    </location>
</feature>
<proteinExistence type="predicted"/>
<dbReference type="Pfam" id="PF25886">
    <property type="entry name" value="Msy1"/>
    <property type="match status" value="1"/>
</dbReference>
<feature type="domain" description="EF-hand" evidence="3">
    <location>
        <begin position="301"/>
        <end position="336"/>
    </location>
</feature>
<accession>D8QMC2</accession>
<dbReference type="GO" id="GO:0005509">
    <property type="term" value="F:calcium ion binding"/>
    <property type="evidence" value="ECO:0007669"/>
    <property type="project" value="InterPro"/>
</dbReference>
<sequence length="429" mass="49330">MRKALFFDVFLRDHTHLMHYHRHALHLPRLGARQRVIKSRIELYVSVKNTFKPLLYAASGWASWVIIFAHIFKLYDTNNEETSQAAYLDRVYQVIEFLFFFALVVCLQKMLSHAIAFDFYRTAFEERIEENRSRSSGFNKFGFNTPTLEKTGFEFGTKKKREQRNSREVDTDDGHDADGEDDKDRTLVDKKADMYMELMGSSSRPMTPALTNTLSLHCYPPTGTGLPGDETPEVLTQAAKALKTVVLHDARNYKGKQSDNGLIWNVNSTSEAKRLARILYFRLKHPKRSYLLPEDLNPAFSSPEEAQKAFRVFDKDNNGDFTRAEIKQTLVKVYKERRCLSMRDVGSAQKILDKFLLFFAFVVLFFISLSVFGVDIGSSWWGSNSKVLSHRLVHHGLGRGSDGHPADDLRRGLRNVGRHPARRPRALKQ</sequence>
<dbReference type="OrthoDB" id="544685at2759"/>
<feature type="region of interest" description="Disordered" evidence="1">
    <location>
        <begin position="154"/>
        <end position="186"/>
    </location>
</feature>
<feature type="non-terminal residue" evidence="4">
    <location>
        <position position="429"/>
    </location>
</feature>
<feature type="transmembrane region" description="Helical" evidence="2">
    <location>
        <begin position="355"/>
        <end position="374"/>
    </location>
</feature>
<evidence type="ECO:0000313" key="5">
    <source>
        <dbReference type="Proteomes" id="UP000007431"/>
    </source>
</evidence>
<dbReference type="EMBL" id="GL377322">
    <property type="protein sequence ID" value="EFI91007.1"/>
    <property type="molecule type" value="Genomic_DNA"/>
</dbReference>
<keyword evidence="2" id="KW-0812">Transmembrane</keyword>
<dbReference type="InterPro" id="IPR011992">
    <property type="entry name" value="EF-hand-dom_pair"/>
</dbReference>
<dbReference type="KEGG" id="scm:SCHCO_02595072"/>
<protein>
    <recommendedName>
        <fullName evidence="3">EF-hand domain-containing protein</fullName>
    </recommendedName>
</protein>
<evidence type="ECO:0000256" key="1">
    <source>
        <dbReference type="SAM" id="MobiDB-lite"/>
    </source>
</evidence>
<dbReference type="PANTHER" id="PTHR31323">
    <property type="entry name" value="MECHANOSENSITIVE ION CHANNEL PROTEIN MSY2"/>
    <property type="match status" value="1"/>
</dbReference>
<feature type="transmembrane region" description="Helical" evidence="2">
    <location>
        <begin position="92"/>
        <end position="111"/>
    </location>
</feature>
<dbReference type="InParanoid" id="D8QMC2"/>
<keyword evidence="2" id="KW-0472">Membrane</keyword>
<dbReference type="PROSITE" id="PS50222">
    <property type="entry name" value="EF_HAND_2"/>
    <property type="match status" value="1"/>
</dbReference>
<keyword evidence="5" id="KW-1185">Reference proteome</keyword>
<dbReference type="RefSeq" id="XP_003025910.1">
    <property type="nucleotide sequence ID" value="XM_003025864.1"/>
</dbReference>
<evidence type="ECO:0000259" key="3">
    <source>
        <dbReference type="PROSITE" id="PS50222"/>
    </source>
</evidence>
<name>D8QMC2_SCHCM</name>
<dbReference type="AlphaFoldDB" id="D8QMC2"/>
<dbReference type="VEuPathDB" id="FungiDB:SCHCODRAFT_02595072"/>
<dbReference type="Proteomes" id="UP000007431">
    <property type="component" value="Unassembled WGS sequence"/>
</dbReference>
<dbReference type="GeneID" id="9588223"/>
<keyword evidence="2" id="KW-1133">Transmembrane helix</keyword>
<dbReference type="InterPro" id="IPR058650">
    <property type="entry name" value="Msy1/2-like"/>
</dbReference>
<reference evidence="4 5" key="1">
    <citation type="journal article" date="2010" name="Nat. Biotechnol.">
        <title>Genome sequence of the model mushroom Schizophyllum commune.</title>
        <authorList>
            <person name="Ohm R.A."/>
            <person name="de Jong J.F."/>
            <person name="Lugones L.G."/>
            <person name="Aerts A."/>
            <person name="Kothe E."/>
            <person name="Stajich J.E."/>
            <person name="de Vries R.P."/>
            <person name="Record E."/>
            <person name="Levasseur A."/>
            <person name="Baker S.E."/>
            <person name="Bartholomew K.A."/>
            <person name="Coutinho P.M."/>
            <person name="Erdmann S."/>
            <person name="Fowler T.J."/>
            <person name="Gathman A.C."/>
            <person name="Lombard V."/>
            <person name="Henrissat B."/>
            <person name="Knabe N."/>
            <person name="Kuees U."/>
            <person name="Lilly W.W."/>
            <person name="Lindquist E."/>
            <person name="Lucas S."/>
            <person name="Magnuson J.K."/>
            <person name="Piumi F."/>
            <person name="Raudaskoski M."/>
            <person name="Salamov A."/>
            <person name="Schmutz J."/>
            <person name="Schwarze F.W.M.R."/>
            <person name="vanKuyk P.A."/>
            <person name="Horton J.S."/>
            <person name="Grigoriev I.V."/>
            <person name="Woesten H.A.B."/>
        </authorList>
    </citation>
    <scope>NUCLEOTIDE SEQUENCE [LARGE SCALE GENOMIC DNA]</scope>
    <source>
        <strain evidence="5">H4-8 / FGSC 9210</strain>
    </source>
</reference>
<dbReference type="InterPro" id="IPR002048">
    <property type="entry name" value="EF_hand_dom"/>
</dbReference>
<feature type="compositionally biased region" description="Basic and acidic residues" evidence="1">
    <location>
        <begin position="163"/>
        <end position="186"/>
    </location>
</feature>
<dbReference type="SUPFAM" id="SSF47473">
    <property type="entry name" value="EF-hand"/>
    <property type="match status" value="1"/>
</dbReference>
<dbReference type="PANTHER" id="PTHR31323:SF1">
    <property type="entry name" value="MECHANOSENSITIVE ION CHANNEL PROTEIN"/>
    <property type="match status" value="1"/>
</dbReference>
<organism evidence="5">
    <name type="scientific">Schizophyllum commune (strain H4-8 / FGSC 9210)</name>
    <name type="common">Split gill fungus</name>
    <dbReference type="NCBI Taxonomy" id="578458"/>
    <lineage>
        <taxon>Eukaryota</taxon>
        <taxon>Fungi</taxon>
        <taxon>Dikarya</taxon>
        <taxon>Basidiomycota</taxon>
        <taxon>Agaricomycotina</taxon>
        <taxon>Agaricomycetes</taxon>
        <taxon>Agaricomycetidae</taxon>
        <taxon>Agaricales</taxon>
        <taxon>Schizophyllaceae</taxon>
        <taxon>Schizophyllum</taxon>
    </lineage>
</organism>